<proteinExistence type="predicted"/>
<accession>A0A840AQF3</accession>
<dbReference type="Pfam" id="PF06803">
    <property type="entry name" value="DUF1232"/>
    <property type="match status" value="1"/>
</dbReference>
<feature type="domain" description="DUF1232" evidence="5">
    <location>
        <begin position="66"/>
        <end position="100"/>
    </location>
</feature>
<evidence type="ECO:0000256" key="1">
    <source>
        <dbReference type="ARBA" id="ARBA00004127"/>
    </source>
</evidence>
<dbReference type="InterPro" id="IPR016983">
    <property type="entry name" value="UCP031804"/>
</dbReference>
<reference evidence="6 7" key="1">
    <citation type="submission" date="2020-08" db="EMBL/GenBank/DDBJ databases">
        <title>Genomic Encyclopedia of Type Strains, Phase IV (KMG-IV): sequencing the most valuable type-strain genomes for metagenomic binning, comparative biology and taxonomic classification.</title>
        <authorList>
            <person name="Goeker M."/>
        </authorList>
    </citation>
    <scope>NUCLEOTIDE SEQUENCE [LARGE SCALE GENOMIC DNA]</scope>
    <source>
        <strain evidence="6 7">DSM 25966</strain>
    </source>
</reference>
<protein>
    <submittedName>
        <fullName evidence="6">Uncharacterized membrane protein YkvA (DUF1232 family)</fullName>
    </submittedName>
</protein>
<comment type="caution">
    <text evidence="6">The sequence shown here is derived from an EMBL/GenBank/DDBJ whole genome shotgun (WGS) entry which is preliminary data.</text>
</comment>
<dbReference type="PIRSF" id="PIRSF031804">
    <property type="entry name" value="UCP031804"/>
    <property type="match status" value="1"/>
</dbReference>
<evidence type="ECO:0000256" key="3">
    <source>
        <dbReference type="ARBA" id="ARBA00022989"/>
    </source>
</evidence>
<name>A0A840AQF3_9HYPH</name>
<keyword evidence="4" id="KW-0472">Membrane</keyword>
<dbReference type="AlphaFoldDB" id="A0A840AQF3"/>
<organism evidence="6 7">
    <name type="scientific">Kaistia hirudinis</name>
    <dbReference type="NCBI Taxonomy" id="1293440"/>
    <lineage>
        <taxon>Bacteria</taxon>
        <taxon>Pseudomonadati</taxon>
        <taxon>Pseudomonadota</taxon>
        <taxon>Alphaproteobacteria</taxon>
        <taxon>Hyphomicrobiales</taxon>
        <taxon>Kaistiaceae</taxon>
        <taxon>Kaistia</taxon>
    </lineage>
</organism>
<sequence>MFGWKRGRKAEPVEIHGPDDFVAESERVQRGLWQTLRRSAGRIPFAEDVVAAYFCAMDSSTPFRVRATLMGALAYFVMPVDAVPDILVGIGFADDATVLMTAVTMLGAHLKPVHREAARRALDRASSEAA</sequence>
<evidence type="ECO:0000256" key="2">
    <source>
        <dbReference type="ARBA" id="ARBA00022692"/>
    </source>
</evidence>
<evidence type="ECO:0000313" key="6">
    <source>
        <dbReference type="EMBL" id="MBB3931503.1"/>
    </source>
</evidence>
<evidence type="ECO:0000256" key="4">
    <source>
        <dbReference type="ARBA" id="ARBA00023136"/>
    </source>
</evidence>
<dbReference type="RefSeq" id="WP_183399135.1">
    <property type="nucleotide sequence ID" value="NZ_JACIDS010000003.1"/>
</dbReference>
<keyword evidence="7" id="KW-1185">Reference proteome</keyword>
<dbReference type="InterPro" id="IPR010652">
    <property type="entry name" value="DUF1232"/>
</dbReference>
<comment type="subcellular location">
    <subcellularLocation>
        <location evidence="1">Endomembrane system</location>
        <topology evidence="1">Multi-pass membrane protein</topology>
    </subcellularLocation>
</comment>
<evidence type="ECO:0000259" key="5">
    <source>
        <dbReference type="Pfam" id="PF06803"/>
    </source>
</evidence>
<keyword evidence="3" id="KW-1133">Transmembrane helix</keyword>
<dbReference type="EMBL" id="JACIDS010000003">
    <property type="protein sequence ID" value="MBB3931503.1"/>
    <property type="molecule type" value="Genomic_DNA"/>
</dbReference>
<evidence type="ECO:0000313" key="7">
    <source>
        <dbReference type="Proteomes" id="UP000553963"/>
    </source>
</evidence>
<gene>
    <name evidence="6" type="ORF">GGR25_002553</name>
</gene>
<keyword evidence="2" id="KW-0812">Transmembrane</keyword>
<dbReference type="GO" id="GO:0012505">
    <property type="term" value="C:endomembrane system"/>
    <property type="evidence" value="ECO:0007669"/>
    <property type="project" value="UniProtKB-SubCell"/>
</dbReference>
<dbReference type="Proteomes" id="UP000553963">
    <property type="component" value="Unassembled WGS sequence"/>
</dbReference>